<organism evidence="3 4">
    <name type="scientific">Tubulinosema ratisbonensis</name>
    <dbReference type="NCBI Taxonomy" id="291195"/>
    <lineage>
        <taxon>Eukaryota</taxon>
        <taxon>Fungi</taxon>
        <taxon>Fungi incertae sedis</taxon>
        <taxon>Microsporidia</taxon>
        <taxon>Tubulinosematoidea</taxon>
        <taxon>Tubulinosematidae</taxon>
        <taxon>Tubulinosema</taxon>
    </lineage>
</organism>
<dbReference type="Proteomes" id="UP000282876">
    <property type="component" value="Unassembled WGS sequence"/>
</dbReference>
<dbReference type="VEuPathDB" id="MicrosporidiaDB:TUBRATIS_009990"/>
<protein>
    <submittedName>
        <fullName evidence="3">BET1 like protein</fullName>
    </submittedName>
</protein>
<comment type="caution">
    <text evidence="3">The sequence shown here is derived from an EMBL/GenBank/DDBJ whole genome shotgun (WGS) entry which is preliminary data.</text>
</comment>
<sequence length="86" mass="10268">MEEKDKINDLKSRLKTLQNVAIEINSALADQNKKMESNESLFDRCFKQINTSIRKIKAVNRKRFNSTLYMFLFTVFMCMLLYVFLF</sequence>
<dbReference type="SUPFAM" id="SSF58038">
    <property type="entry name" value="SNARE fusion complex"/>
    <property type="match status" value="1"/>
</dbReference>
<name>A0A437AMP9_9MICR</name>
<reference evidence="3 4" key="1">
    <citation type="submission" date="2018-10" db="EMBL/GenBank/DDBJ databases">
        <title>Draft genome sequence of the microsporidian Tubulinosema ratisbonensis.</title>
        <authorList>
            <person name="Polonais V."/>
            <person name="Peyretaillade E."/>
            <person name="Niehus S."/>
            <person name="Wawrzyniak I."/>
            <person name="Franchet A."/>
            <person name="Gaspin C."/>
            <person name="Reichstadt M."/>
            <person name="Belser C."/>
            <person name="Labadie K."/>
            <person name="Delbac F."/>
            <person name="Ferrandon D."/>
        </authorList>
    </citation>
    <scope>NUCLEOTIDE SEQUENCE [LARGE SCALE GENOMIC DNA]</scope>
    <source>
        <strain evidence="3 4">Franzen</strain>
    </source>
</reference>
<evidence type="ECO:0000313" key="3">
    <source>
        <dbReference type="EMBL" id="RVD92495.1"/>
    </source>
</evidence>
<dbReference type="PROSITE" id="PS50192">
    <property type="entry name" value="T_SNARE"/>
    <property type="match status" value="1"/>
</dbReference>
<gene>
    <name evidence="3" type="ORF">TUBRATIS_009990</name>
</gene>
<accession>A0A437AMP9</accession>
<keyword evidence="1" id="KW-1133">Transmembrane helix</keyword>
<evidence type="ECO:0000259" key="2">
    <source>
        <dbReference type="PROSITE" id="PS50192"/>
    </source>
</evidence>
<feature type="domain" description="T-SNARE coiled-coil homology" evidence="2">
    <location>
        <begin position="1"/>
        <end position="59"/>
    </location>
</feature>
<feature type="transmembrane region" description="Helical" evidence="1">
    <location>
        <begin position="64"/>
        <end position="85"/>
    </location>
</feature>
<dbReference type="EMBL" id="RCSS01000203">
    <property type="protein sequence ID" value="RVD92495.1"/>
    <property type="molecule type" value="Genomic_DNA"/>
</dbReference>
<dbReference type="AlphaFoldDB" id="A0A437AMP9"/>
<keyword evidence="4" id="KW-1185">Reference proteome</keyword>
<evidence type="ECO:0000256" key="1">
    <source>
        <dbReference type="SAM" id="Phobius"/>
    </source>
</evidence>
<keyword evidence="1" id="KW-0472">Membrane</keyword>
<proteinExistence type="predicted"/>
<dbReference type="InterPro" id="IPR000727">
    <property type="entry name" value="T_SNARE_dom"/>
</dbReference>
<evidence type="ECO:0000313" key="4">
    <source>
        <dbReference type="Proteomes" id="UP000282876"/>
    </source>
</evidence>
<keyword evidence="1" id="KW-0812">Transmembrane</keyword>